<dbReference type="EMBL" id="ML119726">
    <property type="protein sequence ID" value="RPA77445.1"/>
    <property type="molecule type" value="Genomic_DNA"/>
</dbReference>
<accession>A0A3N4HUH2</accession>
<name>A0A3N4HUH2_ASCIM</name>
<evidence type="ECO:0000256" key="1">
    <source>
        <dbReference type="SAM" id="MobiDB-lite"/>
    </source>
</evidence>
<proteinExistence type="predicted"/>
<feature type="region of interest" description="Disordered" evidence="1">
    <location>
        <begin position="1"/>
        <end position="42"/>
    </location>
</feature>
<organism evidence="2 3">
    <name type="scientific">Ascobolus immersus RN42</name>
    <dbReference type="NCBI Taxonomy" id="1160509"/>
    <lineage>
        <taxon>Eukaryota</taxon>
        <taxon>Fungi</taxon>
        <taxon>Dikarya</taxon>
        <taxon>Ascomycota</taxon>
        <taxon>Pezizomycotina</taxon>
        <taxon>Pezizomycetes</taxon>
        <taxon>Pezizales</taxon>
        <taxon>Ascobolaceae</taxon>
        <taxon>Ascobolus</taxon>
    </lineage>
</organism>
<evidence type="ECO:0000313" key="2">
    <source>
        <dbReference type="EMBL" id="RPA77445.1"/>
    </source>
</evidence>
<feature type="compositionally biased region" description="Polar residues" evidence="1">
    <location>
        <begin position="24"/>
        <end position="42"/>
    </location>
</feature>
<feature type="region of interest" description="Disordered" evidence="1">
    <location>
        <begin position="130"/>
        <end position="150"/>
    </location>
</feature>
<protein>
    <submittedName>
        <fullName evidence="2">Uncharacterized protein</fullName>
    </submittedName>
</protein>
<dbReference type="Proteomes" id="UP000275078">
    <property type="component" value="Unassembled WGS sequence"/>
</dbReference>
<reference evidence="2 3" key="1">
    <citation type="journal article" date="2018" name="Nat. Ecol. Evol.">
        <title>Pezizomycetes genomes reveal the molecular basis of ectomycorrhizal truffle lifestyle.</title>
        <authorList>
            <person name="Murat C."/>
            <person name="Payen T."/>
            <person name="Noel B."/>
            <person name="Kuo A."/>
            <person name="Morin E."/>
            <person name="Chen J."/>
            <person name="Kohler A."/>
            <person name="Krizsan K."/>
            <person name="Balestrini R."/>
            <person name="Da Silva C."/>
            <person name="Montanini B."/>
            <person name="Hainaut M."/>
            <person name="Levati E."/>
            <person name="Barry K.W."/>
            <person name="Belfiori B."/>
            <person name="Cichocki N."/>
            <person name="Clum A."/>
            <person name="Dockter R.B."/>
            <person name="Fauchery L."/>
            <person name="Guy J."/>
            <person name="Iotti M."/>
            <person name="Le Tacon F."/>
            <person name="Lindquist E.A."/>
            <person name="Lipzen A."/>
            <person name="Malagnac F."/>
            <person name="Mello A."/>
            <person name="Molinier V."/>
            <person name="Miyauchi S."/>
            <person name="Poulain J."/>
            <person name="Riccioni C."/>
            <person name="Rubini A."/>
            <person name="Sitrit Y."/>
            <person name="Splivallo R."/>
            <person name="Traeger S."/>
            <person name="Wang M."/>
            <person name="Zifcakova L."/>
            <person name="Wipf D."/>
            <person name="Zambonelli A."/>
            <person name="Paolocci F."/>
            <person name="Nowrousian M."/>
            <person name="Ottonello S."/>
            <person name="Baldrian P."/>
            <person name="Spatafora J.W."/>
            <person name="Henrissat B."/>
            <person name="Nagy L.G."/>
            <person name="Aury J.M."/>
            <person name="Wincker P."/>
            <person name="Grigoriev I.V."/>
            <person name="Bonfante P."/>
            <person name="Martin F.M."/>
        </authorList>
    </citation>
    <scope>NUCLEOTIDE SEQUENCE [LARGE SCALE GENOMIC DNA]</scope>
    <source>
        <strain evidence="2 3">RN42</strain>
    </source>
</reference>
<evidence type="ECO:0000313" key="3">
    <source>
        <dbReference type="Proteomes" id="UP000275078"/>
    </source>
</evidence>
<gene>
    <name evidence="2" type="ORF">BJ508DRAFT_310136</name>
</gene>
<keyword evidence="3" id="KW-1185">Reference proteome</keyword>
<sequence>MSLHVPSTPPHRKEAVTDDLDEPSTFTRCSLQPSPTNGLTTATFSEPSYKAQETLLYAIRLPAHATLQEYQILSDEFEKQGAVIFSACASGSYGVLVLWLSPRLLEELKNGKLEFGHRITNFNPTRIMSAEEAEEGEKDLKDGSEEALWD</sequence>
<dbReference type="AlphaFoldDB" id="A0A3N4HUH2"/>